<gene>
    <name evidence="1" type="ORF">PGTG_21117</name>
</gene>
<dbReference type="GeneID" id="13542225"/>
<organism evidence="1 2">
    <name type="scientific">Puccinia graminis f. sp. tritici (strain CRL 75-36-700-3 / race SCCL)</name>
    <name type="common">Black stem rust fungus</name>
    <dbReference type="NCBI Taxonomy" id="418459"/>
    <lineage>
        <taxon>Eukaryota</taxon>
        <taxon>Fungi</taxon>
        <taxon>Dikarya</taxon>
        <taxon>Basidiomycota</taxon>
        <taxon>Pucciniomycotina</taxon>
        <taxon>Pucciniomycetes</taxon>
        <taxon>Pucciniales</taxon>
        <taxon>Pucciniaceae</taxon>
        <taxon>Puccinia</taxon>
    </lineage>
</organism>
<dbReference type="VEuPathDB" id="FungiDB:PGTG_21117"/>
<dbReference type="AlphaFoldDB" id="H6QQG0"/>
<name>H6QQG0_PUCGT</name>
<dbReference type="InParanoid" id="H6QQG0"/>
<proteinExistence type="predicted"/>
<dbReference type="HOGENOM" id="CLU_2543679_0_0_1"/>
<evidence type="ECO:0000313" key="1">
    <source>
        <dbReference type="EMBL" id="EHS62571.1"/>
    </source>
</evidence>
<dbReference type="EMBL" id="DS178271">
    <property type="protein sequence ID" value="EHS62571.1"/>
    <property type="molecule type" value="Genomic_DNA"/>
</dbReference>
<sequence length="83" mass="8969">MSRRKTKTPQQTLLRSKLPLLILDMLSVADDEGSDGPHVALQEVAFWSGGFVSRAAAPSYQSTGVSVCVCTLCVVRETVDENT</sequence>
<dbReference type="Proteomes" id="UP000008783">
    <property type="component" value="Unassembled WGS sequence"/>
</dbReference>
<accession>H6QQG0</accession>
<dbReference type="RefSeq" id="XP_003890284.1">
    <property type="nucleotide sequence ID" value="XM_003890235.1"/>
</dbReference>
<dbReference type="KEGG" id="pgr:PGTG_21117"/>
<keyword evidence="2" id="KW-1185">Reference proteome</keyword>
<reference evidence="2" key="1">
    <citation type="journal article" date="2011" name="Proc. Natl. Acad. Sci. U.S.A.">
        <title>Obligate biotrophy features unraveled by the genomic analysis of rust fungi.</title>
        <authorList>
            <person name="Duplessis S."/>
            <person name="Cuomo C.A."/>
            <person name="Lin Y.-C."/>
            <person name="Aerts A."/>
            <person name="Tisserant E."/>
            <person name="Veneault-Fourrey C."/>
            <person name="Joly D.L."/>
            <person name="Hacquard S."/>
            <person name="Amselem J."/>
            <person name="Cantarel B.L."/>
            <person name="Chiu R."/>
            <person name="Coutinho P.M."/>
            <person name="Feau N."/>
            <person name="Field M."/>
            <person name="Frey P."/>
            <person name="Gelhaye E."/>
            <person name="Goldberg J."/>
            <person name="Grabherr M.G."/>
            <person name="Kodira C.D."/>
            <person name="Kohler A."/>
            <person name="Kuees U."/>
            <person name="Lindquist E.A."/>
            <person name="Lucas S.M."/>
            <person name="Mago R."/>
            <person name="Mauceli E."/>
            <person name="Morin E."/>
            <person name="Murat C."/>
            <person name="Pangilinan J.L."/>
            <person name="Park R."/>
            <person name="Pearson M."/>
            <person name="Quesneville H."/>
            <person name="Rouhier N."/>
            <person name="Sakthikumar S."/>
            <person name="Salamov A.A."/>
            <person name="Schmutz J."/>
            <person name="Selles B."/>
            <person name="Shapiro H."/>
            <person name="Tanguay P."/>
            <person name="Tuskan G.A."/>
            <person name="Henrissat B."/>
            <person name="Van de Peer Y."/>
            <person name="Rouze P."/>
            <person name="Ellis J.G."/>
            <person name="Dodds P.N."/>
            <person name="Schein J.E."/>
            <person name="Zhong S."/>
            <person name="Hamelin R.C."/>
            <person name="Grigoriev I.V."/>
            <person name="Szabo L.J."/>
            <person name="Martin F."/>
        </authorList>
    </citation>
    <scope>NUCLEOTIDE SEQUENCE [LARGE SCALE GENOMIC DNA]</scope>
    <source>
        <strain evidence="2">CRL 75-36-700-3 / race SCCL</strain>
    </source>
</reference>
<evidence type="ECO:0000313" key="2">
    <source>
        <dbReference type="Proteomes" id="UP000008783"/>
    </source>
</evidence>
<protein>
    <submittedName>
        <fullName evidence="1">Uncharacterized protein</fullName>
    </submittedName>
</protein>